<gene>
    <name evidence="2" type="ORF">PIB30_100888</name>
</gene>
<dbReference type="PANTHER" id="PTHR33103:SF27">
    <property type="entry name" value="OS04G0594700 PROTEIN"/>
    <property type="match status" value="1"/>
</dbReference>
<sequence>MLRLGRTLWTLFSFLTLPLADIVRLAGEESNIPAVRVGCLTTLYQSVAKLDNECLRNENCKEMLLHPRNTPMELYRQKLKLNVHGSETFKYFSCYHSCVCLSAFKGEKCVFCGCLTAFEWDSSHLTSLGRIWEWIVKENNFIICDDLDVMPDAIDTSLFLLQIYRVQNINHVLEQTVIVNRKELLDLLKCSLLSKTPLTDVFLLKKRPIPDIHGCYPALPEVYIGQVANDSGINFDVNVIVRKSNKKVLLVQAEEDFANLISFLTYPLVGLFNILERSPPSSSCLDQL</sequence>
<evidence type="ECO:0000256" key="1">
    <source>
        <dbReference type="SAM" id="SignalP"/>
    </source>
</evidence>
<feature type="chain" id="PRO_5045372962" evidence="1">
    <location>
        <begin position="21"/>
        <end position="288"/>
    </location>
</feature>
<dbReference type="EMBL" id="JASCZI010274738">
    <property type="protein sequence ID" value="MED6226172.1"/>
    <property type="molecule type" value="Genomic_DNA"/>
</dbReference>
<dbReference type="InterPro" id="IPR007750">
    <property type="entry name" value="DUF674"/>
</dbReference>
<dbReference type="PANTHER" id="PTHR33103">
    <property type="entry name" value="OS01G0153900 PROTEIN"/>
    <property type="match status" value="1"/>
</dbReference>
<keyword evidence="1" id="KW-0732">Signal</keyword>
<evidence type="ECO:0000313" key="2">
    <source>
        <dbReference type="EMBL" id="MED6226172.1"/>
    </source>
</evidence>
<evidence type="ECO:0000313" key="3">
    <source>
        <dbReference type="Proteomes" id="UP001341840"/>
    </source>
</evidence>
<protein>
    <submittedName>
        <fullName evidence="2">Uncharacterized protein</fullName>
    </submittedName>
</protein>
<name>A0ABU6ZW39_9FABA</name>
<feature type="non-terminal residue" evidence="2">
    <location>
        <position position="288"/>
    </location>
</feature>
<dbReference type="Pfam" id="PF05056">
    <property type="entry name" value="DUF674"/>
    <property type="match status" value="1"/>
</dbReference>
<organism evidence="2 3">
    <name type="scientific">Stylosanthes scabra</name>
    <dbReference type="NCBI Taxonomy" id="79078"/>
    <lineage>
        <taxon>Eukaryota</taxon>
        <taxon>Viridiplantae</taxon>
        <taxon>Streptophyta</taxon>
        <taxon>Embryophyta</taxon>
        <taxon>Tracheophyta</taxon>
        <taxon>Spermatophyta</taxon>
        <taxon>Magnoliopsida</taxon>
        <taxon>eudicotyledons</taxon>
        <taxon>Gunneridae</taxon>
        <taxon>Pentapetalae</taxon>
        <taxon>rosids</taxon>
        <taxon>fabids</taxon>
        <taxon>Fabales</taxon>
        <taxon>Fabaceae</taxon>
        <taxon>Papilionoideae</taxon>
        <taxon>50 kb inversion clade</taxon>
        <taxon>dalbergioids sensu lato</taxon>
        <taxon>Dalbergieae</taxon>
        <taxon>Pterocarpus clade</taxon>
        <taxon>Stylosanthes</taxon>
    </lineage>
</organism>
<feature type="signal peptide" evidence="1">
    <location>
        <begin position="1"/>
        <end position="20"/>
    </location>
</feature>
<comment type="caution">
    <text evidence="2">The sequence shown here is derived from an EMBL/GenBank/DDBJ whole genome shotgun (WGS) entry which is preliminary data.</text>
</comment>
<reference evidence="2 3" key="1">
    <citation type="journal article" date="2023" name="Plants (Basel)">
        <title>Bridging the Gap: Combining Genomics and Transcriptomics Approaches to Understand Stylosanthes scabra, an Orphan Legume from the Brazilian Caatinga.</title>
        <authorList>
            <person name="Ferreira-Neto J.R.C."/>
            <person name="da Silva M.D."/>
            <person name="Binneck E."/>
            <person name="de Melo N.F."/>
            <person name="da Silva R.H."/>
            <person name="de Melo A.L.T.M."/>
            <person name="Pandolfi V."/>
            <person name="Bustamante F.O."/>
            <person name="Brasileiro-Vidal A.C."/>
            <person name="Benko-Iseppon A.M."/>
        </authorList>
    </citation>
    <scope>NUCLEOTIDE SEQUENCE [LARGE SCALE GENOMIC DNA]</scope>
    <source>
        <tissue evidence="2">Leaves</tissue>
    </source>
</reference>
<dbReference type="Proteomes" id="UP001341840">
    <property type="component" value="Unassembled WGS sequence"/>
</dbReference>
<accession>A0ABU6ZW39</accession>
<keyword evidence="3" id="KW-1185">Reference proteome</keyword>
<proteinExistence type="predicted"/>